<dbReference type="NCBIfam" id="TIGR00168">
    <property type="entry name" value="infC"/>
    <property type="match status" value="1"/>
</dbReference>
<feature type="domain" description="Translation initiation factor 3 C-terminal" evidence="5">
    <location>
        <begin position="78"/>
        <end position="162"/>
    </location>
</feature>
<evidence type="ECO:0000313" key="7">
    <source>
        <dbReference type="EMBL" id="OGM90517.1"/>
    </source>
</evidence>
<dbReference type="Gene3D" id="3.30.110.10">
    <property type="entry name" value="Translation initiation factor 3 (IF-3), C-terminal domain"/>
    <property type="match status" value="1"/>
</dbReference>
<comment type="caution">
    <text evidence="7">The sequence shown here is derived from an EMBL/GenBank/DDBJ whole genome shotgun (WGS) entry which is preliminary data.</text>
</comment>
<evidence type="ECO:0000313" key="8">
    <source>
        <dbReference type="Proteomes" id="UP000178798"/>
    </source>
</evidence>
<dbReference type="InterPro" id="IPR036788">
    <property type="entry name" value="T_IF-3_C_sf"/>
</dbReference>
<dbReference type="Gene3D" id="3.10.20.80">
    <property type="entry name" value="Translation initiation factor 3 (IF-3), N-terminal domain"/>
    <property type="match status" value="1"/>
</dbReference>
<protein>
    <recommendedName>
        <fullName evidence="4">Translation initiation factor IF-3</fullName>
    </recommendedName>
</protein>
<dbReference type="SUPFAM" id="SSF54364">
    <property type="entry name" value="Translation initiation factor IF3, N-terminal domain"/>
    <property type="match status" value="1"/>
</dbReference>
<dbReference type="InterPro" id="IPR036787">
    <property type="entry name" value="T_IF-3_N_sf"/>
</dbReference>
<comment type="similarity">
    <text evidence="1">Belongs to the IF-3 family.</text>
</comment>
<dbReference type="Proteomes" id="UP000178798">
    <property type="component" value="Unassembled WGS sequence"/>
</dbReference>
<keyword evidence="3" id="KW-0648">Protein biosynthesis</keyword>
<dbReference type="GO" id="GO:0032790">
    <property type="term" value="P:ribosome disassembly"/>
    <property type="evidence" value="ECO:0007669"/>
    <property type="project" value="TreeGrafter"/>
</dbReference>
<name>A0A1F8DPG6_9BACT</name>
<evidence type="ECO:0000259" key="6">
    <source>
        <dbReference type="Pfam" id="PF05198"/>
    </source>
</evidence>
<dbReference type="EMBL" id="MGIQ01000019">
    <property type="protein sequence ID" value="OGM90517.1"/>
    <property type="molecule type" value="Genomic_DNA"/>
</dbReference>
<sequence length="162" mass="18448">MNNQITAPELRVIDEQGGNLGVMPLSEALKIAGDKNLDLIEIVPGAKPPIAKIISFDKFRYQKEKELKKQKTSQKTSELKQIQISARAAQNDMEIKARQLEKFLNEGHKIGIVLVLRGREKYNRDWGRQRLDEFLKLISAEYKITAEPKFGGRGIMMQIANK</sequence>
<dbReference type="InterPro" id="IPR001288">
    <property type="entry name" value="Translation_initiation_fac_3"/>
</dbReference>
<dbReference type="InterPro" id="IPR019815">
    <property type="entry name" value="Translation_initiation_fac_3_C"/>
</dbReference>
<organism evidence="7 8">
    <name type="scientific">Candidatus Wolfebacteria bacterium RIFCSPLOWO2_01_FULL_38_11</name>
    <dbReference type="NCBI Taxonomy" id="1802556"/>
    <lineage>
        <taxon>Bacteria</taxon>
        <taxon>Candidatus Wolfeibacteriota</taxon>
    </lineage>
</organism>
<dbReference type="Pfam" id="PF00707">
    <property type="entry name" value="IF3_C"/>
    <property type="match status" value="1"/>
</dbReference>
<reference evidence="7 8" key="1">
    <citation type="journal article" date="2016" name="Nat. Commun.">
        <title>Thousands of microbial genomes shed light on interconnected biogeochemical processes in an aquifer system.</title>
        <authorList>
            <person name="Anantharaman K."/>
            <person name="Brown C.T."/>
            <person name="Hug L.A."/>
            <person name="Sharon I."/>
            <person name="Castelle C.J."/>
            <person name="Probst A.J."/>
            <person name="Thomas B.C."/>
            <person name="Singh A."/>
            <person name="Wilkins M.J."/>
            <person name="Karaoz U."/>
            <person name="Brodie E.L."/>
            <person name="Williams K.H."/>
            <person name="Hubbard S.S."/>
            <person name="Banfield J.F."/>
        </authorList>
    </citation>
    <scope>NUCLEOTIDE SEQUENCE [LARGE SCALE GENOMIC DNA]</scope>
</reference>
<gene>
    <name evidence="7" type="ORF">A2999_01955</name>
</gene>
<dbReference type="PANTHER" id="PTHR10938">
    <property type="entry name" value="TRANSLATION INITIATION FACTOR IF-3"/>
    <property type="match status" value="1"/>
</dbReference>
<dbReference type="GO" id="GO:0005737">
    <property type="term" value="C:cytoplasm"/>
    <property type="evidence" value="ECO:0007669"/>
    <property type="project" value="UniProtKB-ARBA"/>
</dbReference>
<dbReference type="InterPro" id="IPR019814">
    <property type="entry name" value="Translation_initiation_fac_3_N"/>
</dbReference>
<evidence type="ECO:0000256" key="4">
    <source>
        <dbReference type="NCBIfam" id="TIGR00168"/>
    </source>
</evidence>
<proteinExistence type="inferred from homology"/>
<dbReference type="Pfam" id="PF05198">
    <property type="entry name" value="IF3_N"/>
    <property type="match status" value="1"/>
</dbReference>
<evidence type="ECO:0000256" key="3">
    <source>
        <dbReference type="ARBA" id="ARBA00022917"/>
    </source>
</evidence>
<keyword evidence="2 7" id="KW-0396">Initiation factor</keyword>
<dbReference type="AlphaFoldDB" id="A0A1F8DPG6"/>
<feature type="domain" description="Translation initiation factor 3 N-terminal" evidence="6">
    <location>
        <begin position="1"/>
        <end position="70"/>
    </location>
</feature>
<evidence type="ECO:0000259" key="5">
    <source>
        <dbReference type="Pfam" id="PF00707"/>
    </source>
</evidence>
<evidence type="ECO:0000256" key="1">
    <source>
        <dbReference type="ARBA" id="ARBA00005439"/>
    </source>
</evidence>
<evidence type="ECO:0000256" key="2">
    <source>
        <dbReference type="ARBA" id="ARBA00022540"/>
    </source>
</evidence>
<accession>A0A1F8DPG6</accession>
<dbReference type="GO" id="GO:0043022">
    <property type="term" value="F:ribosome binding"/>
    <property type="evidence" value="ECO:0007669"/>
    <property type="project" value="TreeGrafter"/>
</dbReference>
<dbReference type="GO" id="GO:0003743">
    <property type="term" value="F:translation initiation factor activity"/>
    <property type="evidence" value="ECO:0007669"/>
    <property type="project" value="UniProtKB-UniRule"/>
</dbReference>
<dbReference type="PANTHER" id="PTHR10938:SF0">
    <property type="entry name" value="TRANSLATION INITIATION FACTOR IF-3, MITOCHONDRIAL"/>
    <property type="match status" value="1"/>
</dbReference>
<dbReference type="SUPFAM" id="SSF55200">
    <property type="entry name" value="Translation initiation factor IF3, C-terminal domain"/>
    <property type="match status" value="1"/>
</dbReference>
<dbReference type="STRING" id="1802556.A2999_01955"/>